<keyword evidence="3" id="KW-1185">Reference proteome</keyword>
<protein>
    <submittedName>
        <fullName evidence="2">Uncharacterized protein</fullName>
    </submittedName>
</protein>
<reference evidence="2" key="1">
    <citation type="submission" date="2022-08" db="EMBL/GenBank/DDBJ databases">
        <title>Whole genome sequencing of non-tuberculosis mycobacteria type-strains.</title>
        <authorList>
            <person name="Igarashi Y."/>
            <person name="Osugi A."/>
            <person name="Mitarai S."/>
        </authorList>
    </citation>
    <scope>NUCLEOTIDE SEQUENCE</scope>
    <source>
        <strain evidence="2">DSM 45127</strain>
    </source>
</reference>
<dbReference type="Proteomes" id="UP001055336">
    <property type="component" value="Chromosome"/>
</dbReference>
<dbReference type="RefSeq" id="WP_240261855.1">
    <property type="nucleotide sequence ID" value="NZ_CP092488.2"/>
</dbReference>
<sequence length="70" mass="7405">MKPPDDNDGQQGREAPAILPRLSIILITGIAAVITAFVWPNAAPAAELAVTLVAMLLDALRQTGGRIDRE</sequence>
<accession>A0ABY3VSH1</accession>
<keyword evidence="1" id="KW-1133">Transmembrane helix</keyword>
<gene>
    <name evidence="2" type="ORF">MKK62_01930</name>
</gene>
<evidence type="ECO:0000256" key="1">
    <source>
        <dbReference type="SAM" id="Phobius"/>
    </source>
</evidence>
<keyword evidence="1" id="KW-0812">Transmembrane</keyword>
<dbReference type="EMBL" id="CP092488">
    <property type="protein sequence ID" value="UMB70127.1"/>
    <property type="molecule type" value="Genomic_DNA"/>
</dbReference>
<name>A0ABY3VSH1_9MYCO</name>
<proteinExistence type="predicted"/>
<organism evidence="2 3">
    <name type="scientific">Mycobacterium paraterrae</name>
    <dbReference type="NCBI Taxonomy" id="577492"/>
    <lineage>
        <taxon>Bacteria</taxon>
        <taxon>Bacillati</taxon>
        <taxon>Actinomycetota</taxon>
        <taxon>Actinomycetes</taxon>
        <taxon>Mycobacteriales</taxon>
        <taxon>Mycobacteriaceae</taxon>
        <taxon>Mycobacterium</taxon>
    </lineage>
</organism>
<keyword evidence="1" id="KW-0472">Membrane</keyword>
<feature type="transmembrane region" description="Helical" evidence="1">
    <location>
        <begin position="21"/>
        <end position="39"/>
    </location>
</feature>
<evidence type="ECO:0000313" key="3">
    <source>
        <dbReference type="Proteomes" id="UP001055336"/>
    </source>
</evidence>
<evidence type="ECO:0000313" key="2">
    <source>
        <dbReference type="EMBL" id="UMB70127.1"/>
    </source>
</evidence>